<feature type="compositionally biased region" description="Low complexity" evidence="9">
    <location>
        <begin position="34"/>
        <end position="44"/>
    </location>
</feature>
<dbReference type="Proteomes" id="UP000676565">
    <property type="component" value="Unassembled WGS sequence"/>
</dbReference>
<evidence type="ECO:0000259" key="10">
    <source>
        <dbReference type="PROSITE" id="PS51722"/>
    </source>
</evidence>
<keyword evidence="3 7" id="KW-0396">Initiation factor</keyword>
<dbReference type="Gene3D" id="3.40.50.10050">
    <property type="entry name" value="Translation initiation factor IF- 2, domain 3"/>
    <property type="match status" value="1"/>
</dbReference>
<feature type="binding site" evidence="7">
    <location>
        <begin position="246"/>
        <end position="253"/>
    </location>
    <ligand>
        <name>GTP</name>
        <dbReference type="ChEBI" id="CHEBI:37565"/>
    </ligand>
</feature>
<evidence type="ECO:0000256" key="1">
    <source>
        <dbReference type="ARBA" id="ARBA00007733"/>
    </source>
</evidence>
<dbReference type="InterPro" id="IPR000795">
    <property type="entry name" value="T_Tr_GTP-bd_dom"/>
</dbReference>
<keyword evidence="4 7" id="KW-0547">Nucleotide-binding</keyword>
<dbReference type="Gene3D" id="2.40.30.10">
    <property type="entry name" value="Translation factors"/>
    <property type="match status" value="2"/>
</dbReference>
<dbReference type="InterPro" id="IPR053905">
    <property type="entry name" value="EF-G-like_DII"/>
</dbReference>
<feature type="region of interest" description="Disordered" evidence="9">
    <location>
        <begin position="1"/>
        <end position="108"/>
    </location>
</feature>
<dbReference type="Pfam" id="PF22042">
    <property type="entry name" value="EF-G_D2"/>
    <property type="match status" value="1"/>
</dbReference>
<comment type="function">
    <text evidence="7 8">One of the essential components for the initiation of protein synthesis. Protects formylmethionyl-tRNA from spontaneous hydrolysis and promotes its binding to the 30S ribosomal subunits. Also involved in the hydrolysis of GTP during the formation of the 70S ribosomal complex.</text>
</comment>
<protein>
    <recommendedName>
        <fullName evidence="2 7">Translation initiation factor IF-2</fullName>
    </recommendedName>
</protein>
<evidence type="ECO:0000256" key="9">
    <source>
        <dbReference type="SAM" id="MobiDB-lite"/>
    </source>
</evidence>
<evidence type="ECO:0000256" key="4">
    <source>
        <dbReference type="ARBA" id="ARBA00022741"/>
    </source>
</evidence>
<comment type="subcellular location">
    <subcellularLocation>
        <location evidence="7">Cytoplasm</location>
    </subcellularLocation>
</comment>
<dbReference type="InterPro" id="IPR023115">
    <property type="entry name" value="TIF_IF2_dom3"/>
</dbReference>
<dbReference type="CDD" id="cd03692">
    <property type="entry name" value="mtIF2_IVc"/>
    <property type="match status" value="1"/>
</dbReference>
<evidence type="ECO:0000256" key="5">
    <source>
        <dbReference type="ARBA" id="ARBA00022917"/>
    </source>
</evidence>
<keyword evidence="7" id="KW-0963">Cytoplasm</keyword>
<name>A0ABS5BZM3_9BACT</name>
<dbReference type="NCBIfam" id="TIGR00487">
    <property type="entry name" value="IF-2"/>
    <property type="match status" value="1"/>
</dbReference>
<gene>
    <name evidence="7 11" type="primary">infB</name>
    <name evidence="11" type="ORF">J8F10_25845</name>
</gene>
<evidence type="ECO:0000256" key="3">
    <source>
        <dbReference type="ARBA" id="ARBA00022540"/>
    </source>
</evidence>
<dbReference type="InterPro" id="IPR036925">
    <property type="entry name" value="TIF_IF2_dom3_sf"/>
</dbReference>
<dbReference type="InterPro" id="IPR044145">
    <property type="entry name" value="IF2_II"/>
</dbReference>
<evidence type="ECO:0000256" key="7">
    <source>
        <dbReference type="HAMAP-Rule" id="MF_00100"/>
    </source>
</evidence>
<dbReference type="PANTHER" id="PTHR43381">
    <property type="entry name" value="TRANSLATION INITIATION FACTOR IF-2-RELATED"/>
    <property type="match status" value="1"/>
</dbReference>
<dbReference type="NCBIfam" id="TIGR00231">
    <property type="entry name" value="small_GTP"/>
    <property type="match status" value="1"/>
</dbReference>
<dbReference type="SUPFAM" id="SSF50447">
    <property type="entry name" value="Translation proteins"/>
    <property type="match status" value="2"/>
</dbReference>
<keyword evidence="5 7" id="KW-0648">Protein biosynthesis</keyword>
<sequence length="759" mass="82046">MVGQTHARNDRPAAPSQCARPAGVAERNHSYPVAAPARPAKPGAPAGPGGPPRPGAAPGFPPRPGEVVDDEEEKKKAGVIGRDARQKGRTAGDRGRSTGGPRVDRGSVVIGSGGVEMVEQQWGSRRGPRQALLRKAIRRGQQVVTIKEGKIEITLPITVRSLSEAIGMKTGELSKRLLKETSQLYGNNSPVDFETAALIAVEKNIELIVKRQKTAEELLIEDFERLTREVDSEKLRPRPPVVTIMGHVDHGKTSLLDKIRRSNVAAGEVGGITQVIRAWSVTHKIEDPETGEKVIERPITFLDTPGHEAFTKMRARGANVTDIAVIVVAATDGVMPQTEEAVAHARAADVRIIVAINKVDAPNANVDRTRRQLYNLELLPDDMGGDIQFVETSALTGQGIDDLLNAILIEAEINLADDLQADPDRPAFGTCLEAYMTSDEGVMATVLVQQGTLKLGDIVLCGANFGRVRSMQNDLGLSIEEAGPSTPVLITGLGGVPNADDPFYAVDELTTAAKIAEAREKKDREASLNRFTAVKDIDMLSAAKSKLKITELKIILKAEARGSVEAIRKELEKLTHEEVTTRVLHAGIGAITESDVQLALTSPQDTLIVGFNVTADDAALKLAEGREISLREYQIIYNLVDDVKAALEGRLKPIEEVVHLGRAVVRQTFKHGKVGTIAGCYVTSGVLERSARVRVIRGGVVVFPPAEKVVGLDSLKRFKDDAKDVREGFECGLKITGFDDIKVDDVIEAFKIEIRHRTL</sequence>
<dbReference type="InterPro" id="IPR015760">
    <property type="entry name" value="TIF_IF2"/>
</dbReference>
<feature type="domain" description="Tr-type G" evidence="10">
    <location>
        <begin position="237"/>
        <end position="415"/>
    </location>
</feature>
<feature type="binding site" evidence="7">
    <location>
        <begin position="303"/>
        <end position="307"/>
    </location>
    <ligand>
        <name>GTP</name>
        <dbReference type="ChEBI" id="CHEBI:37565"/>
    </ligand>
</feature>
<organism evidence="11 12">
    <name type="scientific">Gemmata palustris</name>
    <dbReference type="NCBI Taxonomy" id="2822762"/>
    <lineage>
        <taxon>Bacteria</taxon>
        <taxon>Pseudomonadati</taxon>
        <taxon>Planctomycetota</taxon>
        <taxon>Planctomycetia</taxon>
        <taxon>Gemmatales</taxon>
        <taxon>Gemmataceae</taxon>
        <taxon>Gemmata</taxon>
    </lineage>
</organism>
<keyword evidence="12" id="KW-1185">Reference proteome</keyword>
<keyword evidence="6 7" id="KW-0342">GTP-binding</keyword>
<evidence type="ECO:0000313" key="11">
    <source>
        <dbReference type="EMBL" id="MBP3958685.1"/>
    </source>
</evidence>
<dbReference type="SUPFAM" id="SSF52540">
    <property type="entry name" value="P-loop containing nucleoside triphosphate hydrolases"/>
    <property type="match status" value="1"/>
</dbReference>
<dbReference type="PROSITE" id="PS51722">
    <property type="entry name" value="G_TR_2"/>
    <property type="match status" value="1"/>
</dbReference>
<evidence type="ECO:0000256" key="6">
    <source>
        <dbReference type="ARBA" id="ARBA00023134"/>
    </source>
</evidence>
<dbReference type="Pfam" id="PF11987">
    <property type="entry name" value="IF-2"/>
    <property type="match status" value="1"/>
</dbReference>
<dbReference type="Gene3D" id="3.40.50.300">
    <property type="entry name" value="P-loop containing nucleotide triphosphate hydrolases"/>
    <property type="match status" value="1"/>
</dbReference>
<dbReference type="EMBL" id="JAGKQQ010000001">
    <property type="protein sequence ID" value="MBP3958685.1"/>
    <property type="molecule type" value="Genomic_DNA"/>
</dbReference>
<comment type="similarity">
    <text evidence="1 7 8">Belongs to the TRAFAC class translation factor GTPase superfamily. Classic translation factor GTPase family. IF-2 subfamily.</text>
</comment>
<dbReference type="InterPro" id="IPR009000">
    <property type="entry name" value="Transl_B-barrel_sf"/>
</dbReference>
<dbReference type="PANTHER" id="PTHR43381:SF5">
    <property type="entry name" value="TR-TYPE G DOMAIN-CONTAINING PROTEIN"/>
    <property type="match status" value="1"/>
</dbReference>
<proteinExistence type="inferred from homology"/>
<reference evidence="11 12" key="1">
    <citation type="submission" date="2021-04" db="EMBL/GenBank/DDBJ databases">
        <authorList>
            <person name="Ivanova A."/>
        </authorList>
    </citation>
    <scope>NUCLEOTIDE SEQUENCE [LARGE SCALE GENOMIC DNA]</scope>
    <source>
        <strain evidence="11 12">G18</strain>
    </source>
</reference>
<comment type="caution">
    <text evidence="11">The sequence shown here is derived from an EMBL/GenBank/DDBJ whole genome shotgun (WGS) entry which is preliminary data.</text>
</comment>
<dbReference type="InterPro" id="IPR000178">
    <property type="entry name" value="TF_IF2_bacterial-like"/>
</dbReference>
<feature type="compositionally biased region" description="Basic and acidic residues" evidence="9">
    <location>
        <begin position="82"/>
        <end position="96"/>
    </location>
</feature>
<feature type="compositionally biased region" description="Pro residues" evidence="9">
    <location>
        <begin position="48"/>
        <end position="64"/>
    </location>
</feature>
<dbReference type="CDD" id="cd01887">
    <property type="entry name" value="IF2_eIF5B"/>
    <property type="match status" value="1"/>
</dbReference>
<comment type="caution">
    <text evidence="7">Lacks conserved residue(s) required for the propagation of feature annotation.</text>
</comment>
<dbReference type="CDD" id="cd03702">
    <property type="entry name" value="IF2_mtIF2_II"/>
    <property type="match status" value="1"/>
</dbReference>
<feature type="binding site" evidence="7">
    <location>
        <begin position="357"/>
        <end position="360"/>
    </location>
    <ligand>
        <name>GTP</name>
        <dbReference type="ChEBI" id="CHEBI:37565"/>
    </ligand>
</feature>
<dbReference type="InterPro" id="IPR027417">
    <property type="entry name" value="P-loop_NTPase"/>
</dbReference>
<evidence type="ECO:0000256" key="2">
    <source>
        <dbReference type="ARBA" id="ARBA00020675"/>
    </source>
</evidence>
<dbReference type="PRINTS" id="PR00315">
    <property type="entry name" value="ELONGATNFCT"/>
</dbReference>
<evidence type="ECO:0000313" key="12">
    <source>
        <dbReference type="Proteomes" id="UP000676565"/>
    </source>
</evidence>
<dbReference type="SUPFAM" id="SSF52156">
    <property type="entry name" value="Initiation factor IF2/eIF5b, domain 3"/>
    <property type="match status" value="1"/>
</dbReference>
<accession>A0ABS5BZM3</accession>
<dbReference type="Pfam" id="PF00009">
    <property type="entry name" value="GTP_EFTU"/>
    <property type="match status" value="1"/>
</dbReference>
<dbReference type="HAMAP" id="MF_00100_B">
    <property type="entry name" value="IF_2_B"/>
    <property type="match status" value="1"/>
</dbReference>
<evidence type="ECO:0000256" key="8">
    <source>
        <dbReference type="RuleBase" id="RU000644"/>
    </source>
</evidence>
<dbReference type="GO" id="GO:0003743">
    <property type="term" value="F:translation initiation factor activity"/>
    <property type="evidence" value="ECO:0007669"/>
    <property type="project" value="UniProtKB-KW"/>
</dbReference>
<dbReference type="InterPro" id="IPR005225">
    <property type="entry name" value="Small_GTP-bd"/>
</dbReference>